<evidence type="ECO:0000259" key="2">
    <source>
        <dbReference type="Pfam" id="PF22757"/>
    </source>
</evidence>
<evidence type="ECO:0000313" key="4">
    <source>
        <dbReference type="Proteomes" id="UP000489600"/>
    </source>
</evidence>
<feature type="compositionally biased region" description="Basic and acidic residues" evidence="1">
    <location>
        <begin position="114"/>
        <end position="123"/>
    </location>
</feature>
<dbReference type="Proteomes" id="UP000489600">
    <property type="component" value="Unassembled WGS sequence"/>
</dbReference>
<organism evidence="3 4">
    <name type="scientific">Arabis nemorensis</name>
    <dbReference type="NCBI Taxonomy" id="586526"/>
    <lineage>
        <taxon>Eukaryota</taxon>
        <taxon>Viridiplantae</taxon>
        <taxon>Streptophyta</taxon>
        <taxon>Embryophyta</taxon>
        <taxon>Tracheophyta</taxon>
        <taxon>Spermatophyta</taxon>
        <taxon>Magnoliopsida</taxon>
        <taxon>eudicotyledons</taxon>
        <taxon>Gunneridae</taxon>
        <taxon>Pentapetalae</taxon>
        <taxon>rosids</taxon>
        <taxon>malvids</taxon>
        <taxon>Brassicales</taxon>
        <taxon>Brassicaceae</taxon>
        <taxon>Arabideae</taxon>
        <taxon>Arabis</taxon>
    </lineage>
</organism>
<accession>A0A565BIR7</accession>
<feature type="region of interest" description="Disordered" evidence="1">
    <location>
        <begin position="67"/>
        <end position="153"/>
    </location>
</feature>
<dbReference type="Pfam" id="PF22757">
    <property type="entry name" value="GeBP-like_C"/>
    <property type="match status" value="1"/>
</dbReference>
<proteinExistence type="predicted"/>
<dbReference type="EMBL" id="CABITT030000004">
    <property type="protein sequence ID" value="VVB01532.1"/>
    <property type="molecule type" value="Genomic_DNA"/>
</dbReference>
<feature type="compositionally biased region" description="Basic and acidic residues" evidence="1">
    <location>
        <begin position="67"/>
        <end position="103"/>
    </location>
</feature>
<protein>
    <recommendedName>
        <fullName evidence="2">Glabrous enhancer-binding protein-like C-terminal domain-containing protein</fullName>
    </recommendedName>
</protein>
<name>A0A565BIR7_9BRAS</name>
<dbReference type="InterPro" id="IPR053933">
    <property type="entry name" value="GeBP-like_C"/>
</dbReference>
<keyword evidence="4" id="KW-1185">Reference proteome</keyword>
<dbReference type="AlphaFoldDB" id="A0A565BIR7"/>
<feature type="domain" description="Glabrous enhancer-binding protein-like C-terminal" evidence="2">
    <location>
        <begin position="161"/>
        <end position="226"/>
    </location>
</feature>
<gene>
    <name evidence="3" type="ORF">ANE_LOCUS11976</name>
</gene>
<reference evidence="3" key="1">
    <citation type="submission" date="2019-07" db="EMBL/GenBank/DDBJ databases">
        <authorList>
            <person name="Dittberner H."/>
        </authorList>
    </citation>
    <scope>NUCLEOTIDE SEQUENCE [LARGE SCALE GENOMIC DNA]</scope>
</reference>
<evidence type="ECO:0000313" key="3">
    <source>
        <dbReference type="EMBL" id="VVB01532.1"/>
    </source>
</evidence>
<feature type="compositionally biased region" description="Basic and acidic residues" evidence="1">
    <location>
        <begin position="135"/>
        <end position="144"/>
    </location>
</feature>
<sequence length="230" mass="25200">MGDRTVEEEEKDEVLAYVGESLGKKVVDEDEEVLAYVGEGSGKKLVEEDEEVLAHGGIDSSKKVVEEDKEVVTHNGVDKAVEEKDKEVFTHGGGDKAGEEGDKLTNGGGNLGKKAVEEGDKEGLTNGGENLGTKAVEDGDKEGLTHGGGQQSESPCVREIDWFEKSVLVQSMVRFGVEEHYVKERWRSFPAETKKKLEHEWNSLVSKGFQVVSLKSKYMSDLASMFGEFI</sequence>
<comment type="caution">
    <text evidence="3">The sequence shown here is derived from an EMBL/GenBank/DDBJ whole genome shotgun (WGS) entry which is preliminary data.</text>
</comment>
<evidence type="ECO:0000256" key="1">
    <source>
        <dbReference type="SAM" id="MobiDB-lite"/>
    </source>
</evidence>